<proteinExistence type="predicted"/>
<evidence type="ECO:0000256" key="1">
    <source>
        <dbReference type="SAM" id="MobiDB-lite"/>
    </source>
</evidence>
<feature type="compositionally biased region" description="Acidic residues" evidence="1">
    <location>
        <begin position="642"/>
        <end position="655"/>
    </location>
</feature>
<evidence type="ECO:0000313" key="2">
    <source>
        <dbReference type="EMBL" id="VEU34538.1"/>
    </source>
</evidence>
<dbReference type="EMBL" id="CAACVS010000032">
    <property type="protein sequence ID" value="VEU34538.1"/>
    <property type="molecule type" value="Genomic_DNA"/>
</dbReference>
<feature type="region of interest" description="Disordered" evidence="1">
    <location>
        <begin position="120"/>
        <end position="162"/>
    </location>
</feature>
<feature type="compositionally biased region" description="Polar residues" evidence="1">
    <location>
        <begin position="487"/>
        <end position="507"/>
    </location>
</feature>
<reference evidence="2 3" key="1">
    <citation type="submission" date="2019-01" db="EMBL/GenBank/DDBJ databases">
        <authorList>
            <person name="Ferrante I. M."/>
        </authorList>
    </citation>
    <scope>NUCLEOTIDE SEQUENCE [LARGE SCALE GENOMIC DNA]</scope>
    <source>
        <strain evidence="2 3">B856</strain>
    </source>
</reference>
<feature type="compositionally biased region" description="Polar residues" evidence="1">
    <location>
        <begin position="517"/>
        <end position="541"/>
    </location>
</feature>
<feature type="region of interest" description="Disordered" evidence="1">
    <location>
        <begin position="218"/>
        <end position="259"/>
    </location>
</feature>
<dbReference type="AlphaFoldDB" id="A0A448YXL5"/>
<feature type="region of interest" description="Disordered" evidence="1">
    <location>
        <begin position="470"/>
        <end position="732"/>
    </location>
</feature>
<organism evidence="2 3">
    <name type="scientific">Pseudo-nitzschia multistriata</name>
    <dbReference type="NCBI Taxonomy" id="183589"/>
    <lineage>
        <taxon>Eukaryota</taxon>
        <taxon>Sar</taxon>
        <taxon>Stramenopiles</taxon>
        <taxon>Ochrophyta</taxon>
        <taxon>Bacillariophyta</taxon>
        <taxon>Bacillariophyceae</taxon>
        <taxon>Bacillariophycidae</taxon>
        <taxon>Bacillariales</taxon>
        <taxon>Bacillariaceae</taxon>
        <taxon>Pseudo-nitzschia</taxon>
    </lineage>
</organism>
<feature type="compositionally biased region" description="Basic and acidic residues" evidence="1">
    <location>
        <begin position="470"/>
        <end position="485"/>
    </location>
</feature>
<feature type="compositionally biased region" description="Low complexity" evidence="1">
    <location>
        <begin position="243"/>
        <end position="256"/>
    </location>
</feature>
<dbReference type="OrthoDB" id="48922at2759"/>
<dbReference type="Proteomes" id="UP000291116">
    <property type="component" value="Unassembled WGS sequence"/>
</dbReference>
<feature type="compositionally biased region" description="Low complexity" evidence="1">
    <location>
        <begin position="31"/>
        <end position="45"/>
    </location>
</feature>
<evidence type="ECO:0000313" key="3">
    <source>
        <dbReference type="Proteomes" id="UP000291116"/>
    </source>
</evidence>
<sequence>MPSLKKKKSSYESTGFVRRMLKKGSSFRSLNNGSGDSVMSSSSGNQPFGRLAGNEGSKWRPRKNQFERLDGDDDESITAGLELKKSFSSSWGVEHISTFPSTESESGEYKRDIMFDKKATALINRTPSKDRDNKGSKKREFSPIKSPGKDTSVIRGPSSTKKIQSKIQEEEIKWGNNDNADVVGFGDNKTTDANQHSFFPVASSAATNSASNSFGFQINPIGGHSKQNVTKKCHTIPSREEQSSANPQSSYSSVASDPTDFFSKEQTTKLTMSNLAKMDSSLDNTHSISAGEKEPAMGGIERMVKERKFYQFTIDEDKASTVVESTFQLPADYPYGDRNYSIDDDETQFSCSETSQETRIQQRSKTNEIVSKTSEIVTDDKLNPIHSGQNADDVNEFDAFFPGTEGDEKDGQKEFDAFFPLSTKKDSFFDECSSNQQESRQKLAATESDISSSWGDAYFERSYKSSTEFEGRCRAQRGRCDERRVQKASTKSLASQQVSITSLSYSPSPVHKAKSTDIPQNGRQPLTHKNTQSGAENNNIVPSGKKVVQGNDWFRSENSQRKSSEFQFDDFVARPPSFKKRNSSIASSNIQLPPSDPFESLPNGASAKENFAVRSNRPEDFGGDWRAYQKNQYPIHRRKSFEEEDKDDDDNDSFDDVGPWEKQSSFGNGISRAQLRNSGNRSRLSRHNYSPANRPSRNQYIDDGYVDDDNRSTGGFSFEKPSRSSAGAGSYAKPLALPSNAIVASMLFRTHYDIDQNDVEEKINKFEEENSKQREIRHLHGDIPDDVHADTENMTTVSSFSDATSAYFQESWRRPSRDLVNHLSSARALDMDYPSARRFPTRQVTQAEQQLPPGLYEA</sequence>
<keyword evidence="3" id="KW-1185">Reference proteome</keyword>
<feature type="region of interest" description="Disordered" evidence="1">
    <location>
        <begin position="26"/>
        <end position="73"/>
    </location>
</feature>
<feature type="region of interest" description="Disordered" evidence="1">
    <location>
        <begin position="837"/>
        <end position="858"/>
    </location>
</feature>
<accession>A0A448YXL5</accession>
<feature type="compositionally biased region" description="Basic and acidic residues" evidence="1">
    <location>
        <begin position="554"/>
        <end position="564"/>
    </location>
</feature>
<feature type="compositionally biased region" description="Polar residues" evidence="1">
    <location>
        <begin position="687"/>
        <end position="699"/>
    </location>
</feature>
<protein>
    <submittedName>
        <fullName evidence="2">Uncharacterized protein</fullName>
    </submittedName>
</protein>
<name>A0A448YXL5_9STRA</name>
<feature type="compositionally biased region" description="Basic and acidic residues" evidence="1">
    <location>
        <begin position="127"/>
        <end position="142"/>
    </location>
</feature>
<gene>
    <name evidence="2" type="ORF">PSNMU_V1.4_AUG-EV-PASAV3_0012470</name>
</gene>
<feature type="compositionally biased region" description="Polar residues" evidence="1">
    <location>
        <begin position="583"/>
        <end position="592"/>
    </location>
</feature>